<proteinExistence type="predicted"/>
<protein>
    <submittedName>
        <fullName evidence="1">Uncharacterized protein</fullName>
    </submittedName>
</protein>
<sequence>MLRCVIVRRPTRAIIIELSHASVALADVVPSLACENSAATATRVLIHCDTSVDVRRAQGVPYVDPCDLSLSVALRVTACTPGVFAASAHGRGARAKGRPNARTGLTGTASVGASYGPEVRFRIGQVG</sequence>
<reference evidence="1 2" key="1">
    <citation type="journal article" date="2021" name="Environ. Microbiol.">
        <title>Gene family expansions and transcriptome signatures uncover fungal adaptations to wood decay.</title>
        <authorList>
            <person name="Hage H."/>
            <person name="Miyauchi S."/>
            <person name="Viragh M."/>
            <person name="Drula E."/>
            <person name="Min B."/>
            <person name="Chaduli D."/>
            <person name="Navarro D."/>
            <person name="Favel A."/>
            <person name="Norest M."/>
            <person name="Lesage-Meessen L."/>
            <person name="Balint B."/>
            <person name="Merenyi Z."/>
            <person name="de Eugenio L."/>
            <person name="Morin E."/>
            <person name="Martinez A.T."/>
            <person name="Baldrian P."/>
            <person name="Stursova M."/>
            <person name="Martinez M.J."/>
            <person name="Novotny C."/>
            <person name="Magnuson J.K."/>
            <person name="Spatafora J.W."/>
            <person name="Maurice S."/>
            <person name="Pangilinan J."/>
            <person name="Andreopoulos W."/>
            <person name="LaButti K."/>
            <person name="Hundley H."/>
            <person name="Na H."/>
            <person name="Kuo A."/>
            <person name="Barry K."/>
            <person name="Lipzen A."/>
            <person name="Henrissat B."/>
            <person name="Riley R."/>
            <person name="Ahrendt S."/>
            <person name="Nagy L.G."/>
            <person name="Grigoriev I.V."/>
            <person name="Martin F."/>
            <person name="Rosso M.N."/>
        </authorList>
    </citation>
    <scope>NUCLEOTIDE SEQUENCE [LARGE SCALE GENOMIC DNA]</scope>
    <source>
        <strain evidence="1 2">CIRM-BRFM 1785</strain>
    </source>
</reference>
<dbReference type="GeneID" id="71998075"/>
<evidence type="ECO:0000313" key="2">
    <source>
        <dbReference type="Proteomes" id="UP000814176"/>
    </source>
</evidence>
<organism evidence="1 2">
    <name type="scientific">Rhodofomes roseus</name>
    <dbReference type="NCBI Taxonomy" id="34475"/>
    <lineage>
        <taxon>Eukaryota</taxon>
        <taxon>Fungi</taxon>
        <taxon>Dikarya</taxon>
        <taxon>Basidiomycota</taxon>
        <taxon>Agaricomycotina</taxon>
        <taxon>Agaricomycetes</taxon>
        <taxon>Polyporales</taxon>
        <taxon>Rhodofomes</taxon>
    </lineage>
</organism>
<gene>
    <name evidence="1" type="ORF">C8Q71DRAFT_257656</name>
</gene>
<dbReference type="EMBL" id="JADCUA010000021">
    <property type="protein sequence ID" value="KAH9832536.1"/>
    <property type="molecule type" value="Genomic_DNA"/>
</dbReference>
<name>A0ABQ8K655_9APHY</name>
<keyword evidence="2" id="KW-1185">Reference proteome</keyword>
<accession>A0ABQ8K655</accession>
<dbReference type="RefSeq" id="XP_047775454.1">
    <property type="nucleotide sequence ID" value="XM_047917343.1"/>
</dbReference>
<evidence type="ECO:0000313" key="1">
    <source>
        <dbReference type="EMBL" id="KAH9832536.1"/>
    </source>
</evidence>
<comment type="caution">
    <text evidence="1">The sequence shown here is derived from an EMBL/GenBank/DDBJ whole genome shotgun (WGS) entry which is preliminary data.</text>
</comment>
<dbReference type="Proteomes" id="UP000814176">
    <property type="component" value="Unassembled WGS sequence"/>
</dbReference>